<comment type="subcellular location">
    <subcellularLocation>
        <location evidence="1">Nucleus</location>
    </subcellularLocation>
</comment>
<feature type="region of interest" description="Disordered" evidence="9">
    <location>
        <begin position="301"/>
        <end position="368"/>
    </location>
</feature>
<evidence type="ECO:0000256" key="6">
    <source>
        <dbReference type="ARBA" id="ARBA00023125"/>
    </source>
</evidence>
<evidence type="ECO:0000256" key="4">
    <source>
        <dbReference type="ARBA" id="ARBA00022771"/>
    </source>
</evidence>
<dbReference type="SMART" id="SM00355">
    <property type="entry name" value="ZnF_C2H2"/>
    <property type="match status" value="7"/>
</dbReference>
<protein>
    <recommendedName>
        <fullName evidence="10">C2H2-type domain-containing protein</fullName>
    </recommendedName>
</protein>
<keyword evidence="5" id="KW-0862">Zinc</keyword>
<dbReference type="InterPro" id="IPR013087">
    <property type="entry name" value="Znf_C2H2_type"/>
</dbReference>
<dbReference type="PROSITE" id="PS50157">
    <property type="entry name" value="ZINC_FINGER_C2H2_2"/>
    <property type="match status" value="6"/>
</dbReference>
<dbReference type="GO" id="GO:0005634">
    <property type="term" value="C:nucleus"/>
    <property type="evidence" value="ECO:0007669"/>
    <property type="project" value="UniProtKB-SubCell"/>
</dbReference>
<dbReference type="PANTHER" id="PTHR24394:SF29">
    <property type="entry name" value="MYONEURIN"/>
    <property type="match status" value="1"/>
</dbReference>
<keyword evidence="4 8" id="KW-0863">Zinc-finger</keyword>
<name>T1KN23_TETUR</name>
<dbReference type="GO" id="GO:0008270">
    <property type="term" value="F:zinc ion binding"/>
    <property type="evidence" value="ECO:0007669"/>
    <property type="project" value="UniProtKB-KW"/>
</dbReference>
<dbReference type="EnsemblMetazoa" id="tetur15g03710.1">
    <property type="protein sequence ID" value="tetur15g03710.1"/>
    <property type="gene ID" value="tetur15g03710"/>
</dbReference>
<keyword evidence="7" id="KW-0539">Nucleus</keyword>
<keyword evidence="2" id="KW-0479">Metal-binding</keyword>
<feature type="compositionally biased region" description="Acidic residues" evidence="9">
    <location>
        <begin position="27"/>
        <end position="37"/>
    </location>
</feature>
<dbReference type="eggNOG" id="KOG1721">
    <property type="taxonomic scope" value="Eukaryota"/>
</dbReference>
<dbReference type="PANTHER" id="PTHR24394">
    <property type="entry name" value="ZINC FINGER PROTEIN"/>
    <property type="match status" value="1"/>
</dbReference>
<dbReference type="PROSITE" id="PS00028">
    <property type="entry name" value="ZINC_FINGER_C2H2_1"/>
    <property type="match status" value="6"/>
</dbReference>
<dbReference type="EMBL" id="CAEY01000249">
    <property type="status" value="NOT_ANNOTATED_CDS"/>
    <property type="molecule type" value="Genomic_DNA"/>
</dbReference>
<feature type="domain" description="C2H2-type" evidence="10">
    <location>
        <begin position="94"/>
        <end position="122"/>
    </location>
</feature>
<keyword evidence="3" id="KW-0677">Repeat</keyword>
<keyword evidence="12" id="KW-1185">Reference proteome</keyword>
<feature type="compositionally biased region" description="Low complexity" evidence="9">
    <location>
        <begin position="325"/>
        <end position="346"/>
    </location>
</feature>
<dbReference type="GO" id="GO:0003677">
    <property type="term" value="F:DNA binding"/>
    <property type="evidence" value="ECO:0007669"/>
    <property type="project" value="UniProtKB-KW"/>
</dbReference>
<feature type="domain" description="C2H2-type" evidence="10">
    <location>
        <begin position="225"/>
        <end position="252"/>
    </location>
</feature>
<evidence type="ECO:0000256" key="1">
    <source>
        <dbReference type="ARBA" id="ARBA00004123"/>
    </source>
</evidence>
<feature type="compositionally biased region" description="Basic and acidic residues" evidence="9">
    <location>
        <begin position="64"/>
        <end position="82"/>
    </location>
</feature>
<sequence length="518" mass="58640">MMTFAEVIDDKESRSRQVTSQNVVTNEGDEDEEEETIQNDSDAIKGADNPALSDIDTVAGETDLSNKEKEDSVETKHDSETRGRKVTSVNFLPCDCKLCGEKFNSDKALGYHIRDVHVVGKKDKKEGEVNRKKKPKDYHYVRGKDWKVLNPKRPYCCSTCGKRFLYESSLNHHKVMYNHTFQCDQCGKILMSKHSLIRHLVSFHGTDHEKPFQCDICEHTGDKPYVCEHCGKAFTMSNRLKCHLRVHSDEKFYKCQQCSKQFKSCSAFRAHKDTHLGVMRHTCKYCGRKFLFQGNMIKHIRRRHPNGDKSGEATGEGDTSNGLINVDFASNDNNNDNVPNAGNLDNGANVNLSMTSDSGENVHHPATNVSSNSTAVAITVNAPSRRFIRPIKTVQASDHSYFTKEVTINVTPHSHLDVLEQQQQNMQNLSPLEHFVQPEIQFQVLPLSSLPNQELFNGINTFQSNNLNQTSTGTINVTGSGKCRLCDQVFSDIRFHVTDFHRIPVQKVDSMMPTMIYF</sequence>
<reference evidence="11" key="2">
    <citation type="submission" date="2015-06" db="UniProtKB">
        <authorList>
            <consortium name="EnsemblMetazoa"/>
        </authorList>
    </citation>
    <scope>IDENTIFICATION</scope>
</reference>
<evidence type="ECO:0000256" key="8">
    <source>
        <dbReference type="PROSITE-ProRule" id="PRU00042"/>
    </source>
</evidence>
<dbReference type="STRING" id="32264.T1KN23"/>
<evidence type="ECO:0000256" key="3">
    <source>
        <dbReference type="ARBA" id="ARBA00022737"/>
    </source>
</evidence>
<evidence type="ECO:0000256" key="2">
    <source>
        <dbReference type="ARBA" id="ARBA00022723"/>
    </source>
</evidence>
<dbReference type="AlphaFoldDB" id="T1KN23"/>
<reference evidence="12" key="1">
    <citation type="submission" date="2011-08" db="EMBL/GenBank/DDBJ databases">
        <authorList>
            <person name="Rombauts S."/>
        </authorList>
    </citation>
    <scope>NUCLEOTIDE SEQUENCE</scope>
    <source>
        <strain evidence="12">London</strain>
    </source>
</reference>
<evidence type="ECO:0000313" key="12">
    <source>
        <dbReference type="Proteomes" id="UP000015104"/>
    </source>
</evidence>
<dbReference type="Gene3D" id="3.30.160.60">
    <property type="entry name" value="Classic Zinc Finger"/>
    <property type="match status" value="4"/>
</dbReference>
<proteinExistence type="predicted"/>
<dbReference type="SUPFAM" id="SSF57667">
    <property type="entry name" value="beta-beta-alpha zinc fingers"/>
    <property type="match status" value="3"/>
</dbReference>
<organism evidence="11 12">
    <name type="scientific">Tetranychus urticae</name>
    <name type="common">Two-spotted spider mite</name>
    <dbReference type="NCBI Taxonomy" id="32264"/>
    <lineage>
        <taxon>Eukaryota</taxon>
        <taxon>Metazoa</taxon>
        <taxon>Ecdysozoa</taxon>
        <taxon>Arthropoda</taxon>
        <taxon>Chelicerata</taxon>
        <taxon>Arachnida</taxon>
        <taxon>Acari</taxon>
        <taxon>Acariformes</taxon>
        <taxon>Trombidiformes</taxon>
        <taxon>Prostigmata</taxon>
        <taxon>Eleutherengona</taxon>
        <taxon>Raphignathae</taxon>
        <taxon>Tetranychoidea</taxon>
        <taxon>Tetranychidae</taxon>
        <taxon>Tetranychus</taxon>
    </lineage>
</organism>
<feature type="domain" description="C2H2-type" evidence="10">
    <location>
        <begin position="155"/>
        <end position="180"/>
    </location>
</feature>
<dbReference type="FunFam" id="3.30.160.60:FF:001004">
    <property type="entry name" value="Zinc finger protein 426"/>
    <property type="match status" value="1"/>
</dbReference>
<feature type="compositionally biased region" description="Polar residues" evidence="9">
    <location>
        <begin position="348"/>
        <end position="359"/>
    </location>
</feature>
<keyword evidence="6" id="KW-0238">DNA-binding</keyword>
<feature type="compositionally biased region" description="Polar residues" evidence="9">
    <location>
        <begin position="16"/>
        <end position="25"/>
    </location>
</feature>
<feature type="region of interest" description="Disordered" evidence="9">
    <location>
        <begin position="1"/>
        <end position="82"/>
    </location>
</feature>
<dbReference type="Pfam" id="PF00096">
    <property type="entry name" value="zf-C2H2"/>
    <property type="match status" value="1"/>
</dbReference>
<evidence type="ECO:0000256" key="5">
    <source>
        <dbReference type="ARBA" id="ARBA00022833"/>
    </source>
</evidence>
<dbReference type="HOGENOM" id="CLU_526122_0_0_1"/>
<evidence type="ECO:0000313" key="11">
    <source>
        <dbReference type="EnsemblMetazoa" id="tetur15g03710.1"/>
    </source>
</evidence>
<evidence type="ECO:0000259" key="10">
    <source>
        <dbReference type="PROSITE" id="PS50157"/>
    </source>
</evidence>
<evidence type="ECO:0000256" key="7">
    <source>
        <dbReference type="ARBA" id="ARBA00023242"/>
    </source>
</evidence>
<feature type="domain" description="C2H2-type" evidence="10">
    <location>
        <begin position="181"/>
        <end position="209"/>
    </location>
</feature>
<dbReference type="InterPro" id="IPR036236">
    <property type="entry name" value="Znf_C2H2_sf"/>
</dbReference>
<feature type="domain" description="C2H2-type" evidence="10">
    <location>
        <begin position="281"/>
        <end position="309"/>
    </location>
</feature>
<accession>T1KN23</accession>
<dbReference type="Proteomes" id="UP000015104">
    <property type="component" value="Unassembled WGS sequence"/>
</dbReference>
<evidence type="ECO:0000256" key="9">
    <source>
        <dbReference type="SAM" id="MobiDB-lite"/>
    </source>
</evidence>
<feature type="domain" description="C2H2-type" evidence="10">
    <location>
        <begin position="253"/>
        <end position="280"/>
    </location>
</feature>
<dbReference type="GO" id="GO:0000981">
    <property type="term" value="F:DNA-binding transcription factor activity, RNA polymerase II-specific"/>
    <property type="evidence" value="ECO:0007669"/>
    <property type="project" value="TreeGrafter"/>
</dbReference>